<dbReference type="Gene3D" id="3.30.1380.10">
    <property type="match status" value="1"/>
</dbReference>
<dbReference type="Proteomes" id="UP000553957">
    <property type="component" value="Unassembled WGS sequence"/>
</dbReference>
<dbReference type="SUPFAM" id="SSF55166">
    <property type="entry name" value="Hedgehog/DD-peptidase"/>
    <property type="match status" value="1"/>
</dbReference>
<reference evidence="3 4" key="1">
    <citation type="submission" date="2020-08" db="EMBL/GenBank/DDBJ databases">
        <title>Sequencing the genomes of 1000 actinobacteria strains.</title>
        <authorList>
            <person name="Klenk H.-P."/>
        </authorList>
    </citation>
    <scope>NUCLEOTIDE SEQUENCE [LARGE SCALE GENOMIC DNA]</scope>
    <source>
        <strain evidence="3 4">DSM 15626</strain>
    </source>
</reference>
<protein>
    <recommendedName>
        <fullName evidence="2">Peptidase M15A C-terminal domain-containing protein</fullName>
    </recommendedName>
</protein>
<feature type="region of interest" description="Disordered" evidence="1">
    <location>
        <begin position="1"/>
        <end position="32"/>
    </location>
</feature>
<organism evidence="3 4">
    <name type="scientific">Kribbella sandramycini</name>
    <dbReference type="NCBI Taxonomy" id="60450"/>
    <lineage>
        <taxon>Bacteria</taxon>
        <taxon>Bacillati</taxon>
        <taxon>Actinomycetota</taxon>
        <taxon>Actinomycetes</taxon>
        <taxon>Propionibacteriales</taxon>
        <taxon>Kribbellaceae</taxon>
        <taxon>Kribbella</taxon>
    </lineage>
</organism>
<feature type="domain" description="Peptidase M15A C-terminal" evidence="2">
    <location>
        <begin position="28"/>
        <end position="80"/>
    </location>
</feature>
<evidence type="ECO:0000259" key="2">
    <source>
        <dbReference type="Pfam" id="PF08291"/>
    </source>
</evidence>
<dbReference type="EMBL" id="JACHKF010000001">
    <property type="protein sequence ID" value="MBB6566645.1"/>
    <property type="molecule type" value="Genomic_DNA"/>
</dbReference>
<sequence length="103" mass="10833">MEARGTPEEARRSSADSDVGFPAYPGCGDNNNSQHHYGNAADLVFSTVSLCTIALAARDAGFSGIFGPGYPGHDDHTHVDSRLENDDDGVNPAVVWRAPSCGI</sequence>
<dbReference type="RefSeq" id="WP_238355375.1">
    <property type="nucleotide sequence ID" value="NZ_BAAAGT010000004.1"/>
</dbReference>
<proteinExistence type="predicted"/>
<dbReference type="AlphaFoldDB" id="A0A841SB30"/>
<evidence type="ECO:0000313" key="4">
    <source>
        <dbReference type="Proteomes" id="UP000553957"/>
    </source>
</evidence>
<name>A0A841SB30_9ACTN</name>
<accession>A0A841SB30</accession>
<dbReference type="InterPro" id="IPR009045">
    <property type="entry name" value="Zn_M74/Hedgehog-like"/>
</dbReference>
<evidence type="ECO:0000313" key="3">
    <source>
        <dbReference type="EMBL" id="MBB6566645.1"/>
    </source>
</evidence>
<dbReference type="InterPro" id="IPR013230">
    <property type="entry name" value="Peptidase_M15A_C"/>
</dbReference>
<gene>
    <name evidence="3" type="ORF">HNR71_002282</name>
</gene>
<comment type="caution">
    <text evidence="3">The sequence shown here is derived from an EMBL/GenBank/DDBJ whole genome shotgun (WGS) entry which is preliminary data.</text>
</comment>
<dbReference type="Pfam" id="PF08291">
    <property type="entry name" value="Peptidase_M15_3"/>
    <property type="match status" value="1"/>
</dbReference>
<feature type="compositionally biased region" description="Basic and acidic residues" evidence="1">
    <location>
        <begin position="1"/>
        <end position="15"/>
    </location>
</feature>
<evidence type="ECO:0000256" key="1">
    <source>
        <dbReference type="SAM" id="MobiDB-lite"/>
    </source>
</evidence>